<proteinExistence type="predicted"/>
<evidence type="ECO:0000313" key="2">
    <source>
        <dbReference type="Proteomes" id="UP000030106"/>
    </source>
</evidence>
<evidence type="ECO:0000313" key="1">
    <source>
        <dbReference type="EMBL" id="KGQ09565.1"/>
    </source>
</evidence>
<protein>
    <submittedName>
        <fullName evidence="1">Uncharacterized protein</fullName>
    </submittedName>
</protein>
<dbReference type="eggNOG" id="ENOG502SW4M">
    <property type="taxonomic scope" value="Eukaryota"/>
</dbReference>
<sequence>MPVGIAQVVNGIETAVDYQNFESKRRFMVLGRSPSQCDNGILPSSDTTDDTLPWYDAHRDDKYICIIALGVELHFSERDGEFYIITDSGRHISLGWLTNGTRYVLRFDHLTRPHGSDGLRITIYKFEDAMKSTDREISEAVLKRYEAIAATVISYT</sequence>
<reference evidence="1 2" key="1">
    <citation type="submission" date="2012-10" db="EMBL/GenBank/DDBJ databases">
        <title>Genome sequencing and analysis of entomopathogenic fungi Beauveria bassiana D1-5.</title>
        <authorList>
            <person name="Li Q."/>
            <person name="Wang L."/>
            <person name="Zhang Z."/>
            <person name="Wang Q."/>
            <person name="Ren J."/>
            <person name="Wang M."/>
            <person name="Xu W."/>
            <person name="Wang J."/>
            <person name="Lu Y."/>
            <person name="Du Q."/>
            <person name="Sun Z."/>
        </authorList>
    </citation>
    <scope>NUCLEOTIDE SEQUENCE [LARGE SCALE GENOMIC DNA]</scope>
    <source>
        <strain evidence="1 2">D1-5</strain>
    </source>
</reference>
<organism evidence="1 2">
    <name type="scientific">Beauveria bassiana D1-5</name>
    <dbReference type="NCBI Taxonomy" id="1245745"/>
    <lineage>
        <taxon>Eukaryota</taxon>
        <taxon>Fungi</taxon>
        <taxon>Dikarya</taxon>
        <taxon>Ascomycota</taxon>
        <taxon>Pezizomycotina</taxon>
        <taxon>Sordariomycetes</taxon>
        <taxon>Hypocreomycetidae</taxon>
        <taxon>Hypocreales</taxon>
        <taxon>Cordycipitaceae</taxon>
        <taxon>Beauveria</taxon>
    </lineage>
</organism>
<dbReference type="AlphaFoldDB" id="A0A0A2VTS0"/>
<name>A0A0A2VTS0_BEABA</name>
<gene>
    <name evidence="1" type="ORF">BBAD15_g5076</name>
</gene>
<dbReference type="HOGENOM" id="CLU_1844733_0_0_1"/>
<dbReference type="EMBL" id="ANFO01000421">
    <property type="protein sequence ID" value="KGQ09565.1"/>
    <property type="molecule type" value="Genomic_DNA"/>
</dbReference>
<dbReference type="Proteomes" id="UP000030106">
    <property type="component" value="Unassembled WGS sequence"/>
</dbReference>
<accession>A0A0A2VTS0</accession>
<comment type="caution">
    <text evidence="1">The sequence shown here is derived from an EMBL/GenBank/DDBJ whole genome shotgun (WGS) entry which is preliminary data.</text>
</comment>